<dbReference type="PATRIC" id="fig|1434109.4.peg.1863"/>
<dbReference type="SMART" id="SM00448">
    <property type="entry name" value="REC"/>
    <property type="match status" value="1"/>
</dbReference>
<feature type="domain" description="Response regulatory" evidence="2">
    <location>
        <begin position="11"/>
        <end position="136"/>
    </location>
</feature>
<protein>
    <submittedName>
        <fullName evidence="3">Two-component system response regulator</fullName>
    </submittedName>
</protein>
<name>A0A0E3QM46_METBA</name>
<keyword evidence="1" id="KW-0597">Phosphoprotein</keyword>
<dbReference type="PANTHER" id="PTHR44520">
    <property type="entry name" value="RESPONSE REGULATOR RCP1-RELATED"/>
    <property type="match status" value="1"/>
</dbReference>
<evidence type="ECO:0000259" key="2">
    <source>
        <dbReference type="PROSITE" id="PS50110"/>
    </source>
</evidence>
<dbReference type="PROSITE" id="PS50110">
    <property type="entry name" value="RESPONSE_REGULATORY"/>
    <property type="match status" value="1"/>
</dbReference>
<dbReference type="GO" id="GO:0000160">
    <property type="term" value="P:phosphorelay signal transduction system"/>
    <property type="evidence" value="ECO:0007669"/>
    <property type="project" value="InterPro"/>
</dbReference>
<feature type="modified residue" description="4-aspartylphosphate" evidence="1">
    <location>
        <position position="69"/>
    </location>
</feature>
<gene>
    <name evidence="3" type="ORF">MSBRW_1482</name>
</gene>
<dbReference type="SUPFAM" id="SSF52172">
    <property type="entry name" value="CheY-like"/>
    <property type="match status" value="1"/>
</dbReference>
<dbReference type="InterPro" id="IPR001789">
    <property type="entry name" value="Sig_transdc_resp-reg_receiver"/>
</dbReference>
<dbReference type="Pfam" id="PF00072">
    <property type="entry name" value="Response_reg"/>
    <property type="match status" value="1"/>
</dbReference>
<dbReference type="EMBL" id="CP009526">
    <property type="protein sequence ID" value="AKB50735.1"/>
    <property type="molecule type" value="Genomic_DNA"/>
</dbReference>
<sequence>MRTRVAFKPVEILVVEDSKGDIGLIEEGFEDAKIGNILHIVEDGEEAIAFLRGEGQFSGSPRPDIILLDLNLPRKDGREVLEEVKSDDELKNIPIVVLTTSKAEEDILKSYNLHANAYVTKPVDFDQFLDVVKSIENFWLEIVKLPSK</sequence>
<dbReference type="InterPro" id="IPR011006">
    <property type="entry name" value="CheY-like_superfamily"/>
</dbReference>
<reference evidence="3 4" key="1">
    <citation type="submission" date="2014-07" db="EMBL/GenBank/DDBJ databases">
        <title>Methanogenic archaea and the global carbon cycle.</title>
        <authorList>
            <person name="Henriksen J.R."/>
            <person name="Luke J."/>
            <person name="Reinhart S."/>
            <person name="Benedict M.N."/>
            <person name="Youngblut N.D."/>
            <person name="Metcalf M.E."/>
            <person name="Whitaker R.J."/>
            <person name="Metcalf W.W."/>
        </authorList>
    </citation>
    <scope>NUCLEOTIDE SEQUENCE [LARGE SCALE GENOMIC DNA]</scope>
    <source>
        <strain evidence="3 4">Wiesmoor</strain>
    </source>
</reference>
<evidence type="ECO:0000313" key="4">
    <source>
        <dbReference type="Proteomes" id="UP000033038"/>
    </source>
</evidence>
<dbReference type="RefSeq" id="WP_011308169.1">
    <property type="nucleotide sequence ID" value="NZ_CP009526.1"/>
</dbReference>
<accession>A0A0E3QM46</accession>
<dbReference type="CDD" id="cd17557">
    <property type="entry name" value="REC_Rcp-like"/>
    <property type="match status" value="1"/>
</dbReference>
<dbReference type="KEGG" id="mbw:MSBRW_1482"/>
<dbReference type="AlphaFoldDB" id="A0A0E3QM46"/>
<dbReference type="Gene3D" id="3.40.50.2300">
    <property type="match status" value="1"/>
</dbReference>
<dbReference type="PANTHER" id="PTHR44520:SF2">
    <property type="entry name" value="RESPONSE REGULATOR RCP1"/>
    <property type="match status" value="1"/>
</dbReference>
<proteinExistence type="predicted"/>
<dbReference type="Proteomes" id="UP000033038">
    <property type="component" value="Chromosome"/>
</dbReference>
<dbReference type="GeneID" id="24822961"/>
<evidence type="ECO:0000313" key="3">
    <source>
        <dbReference type="EMBL" id="AKB50735.1"/>
    </source>
</evidence>
<dbReference type="InterPro" id="IPR052893">
    <property type="entry name" value="TCS_response_regulator"/>
</dbReference>
<evidence type="ECO:0000256" key="1">
    <source>
        <dbReference type="PROSITE-ProRule" id="PRU00169"/>
    </source>
</evidence>
<organism evidence="3 4">
    <name type="scientific">Methanosarcina barkeri str. Wiesmoor</name>
    <dbReference type="NCBI Taxonomy" id="1434109"/>
    <lineage>
        <taxon>Archaea</taxon>
        <taxon>Methanobacteriati</taxon>
        <taxon>Methanobacteriota</taxon>
        <taxon>Stenosarchaea group</taxon>
        <taxon>Methanomicrobia</taxon>
        <taxon>Methanosarcinales</taxon>
        <taxon>Methanosarcinaceae</taxon>
        <taxon>Methanosarcina</taxon>
    </lineage>
</organism>
<dbReference type="HOGENOM" id="CLU_000445_69_17_2"/>